<feature type="domain" description="RecX third three-helical" evidence="7">
    <location>
        <begin position="150"/>
        <end position="195"/>
    </location>
</feature>
<keyword evidence="4 5" id="KW-0963">Cytoplasm</keyword>
<sequence length="208" mass="24570">MMVTSITPVDKKKSKVFLEEGFAFVLYRGEVERFGIEEGKELEEAVYRRILDEVLLGRAKERALYLLKSSGKTESWMKKKLSDCGYPEDAVDYAMNFLKEYGFINDRDYADSYIRSYGEKKSRRQLVYDLQQKGVCQEYIEEAFSQSKVDDEESARQLLCKRLRGKREISYEEKGRLSAYLGRKGYSYEIINRVMRELTDHMDQNWQD</sequence>
<evidence type="ECO:0000256" key="2">
    <source>
        <dbReference type="ARBA" id="ARBA00009695"/>
    </source>
</evidence>
<name>A0A0J9C8Y6_9FIRM</name>
<dbReference type="GO" id="GO:0005737">
    <property type="term" value="C:cytoplasm"/>
    <property type="evidence" value="ECO:0007669"/>
    <property type="project" value="UniProtKB-SubCell"/>
</dbReference>
<dbReference type="EMBL" id="ADLK01000015">
    <property type="protein sequence ID" value="KMW21603.1"/>
    <property type="molecule type" value="Genomic_DNA"/>
</dbReference>
<comment type="function">
    <text evidence="5">Modulates RecA activity.</text>
</comment>
<feature type="domain" description="RecX first three-helical" evidence="8">
    <location>
        <begin position="59"/>
        <end position="98"/>
    </location>
</feature>
<accession>A0A0J9C8Y6</accession>
<dbReference type="Pfam" id="PF21981">
    <property type="entry name" value="RecX_HTH3"/>
    <property type="match status" value="1"/>
</dbReference>
<comment type="caution">
    <text evidence="9">The sequence shown here is derived from an EMBL/GenBank/DDBJ whole genome shotgun (WGS) entry which is preliminary data.</text>
</comment>
<gene>
    <name evidence="5" type="primary">recX</name>
    <name evidence="9" type="ORF">HMPREF9470_01708</name>
</gene>
<dbReference type="GeneID" id="93165136"/>
<evidence type="ECO:0000256" key="4">
    <source>
        <dbReference type="ARBA" id="ARBA00022490"/>
    </source>
</evidence>
<dbReference type="Pfam" id="PF21982">
    <property type="entry name" value="RecX_HTH1"/>
    <property type="match status" value="1"/>
</dbReference>
<dbReference type="AlphaFoldDB" id="A0A0J9C8Y6"/>
<dbReference type="Proteomes" id="UP000037392">
    <property type="component" value="Unassembled WGS sequence"/>
</dbReference>
<evidence type="ECO:0000256" key="3">
    <source>
        <dbReference type="ARBA" id="ARBA00018111"/>
    </source>
</evidence>
<evidence type="ECO:0000259" key="8">
    <source>
        <dbReference type="Pfam" id="PF21982"/>
    </source>
</evidence>
<dbReference type="PATRIC" id="fig|742734.4.peg.1832"/>
<feature type="domain" description="RecX second three-helical" evidence="6">
    <location>
        <begin position="105"/>
        <end position="143"/>
    </location>
</feature>
<protein>
    <recommendedName>
        <fullName evidence="3 5">Regulatory protein RecX</fullName>
    </recommendedName>
</protein>
<organism evidence="9 10">
    <name type="scientific">[Clostridium] citroniae WAL-19142</name>
    <dbReference type="NCBI Taxonomy" id="742734"/>
    <lineage>
        <taxon>Bacteria</taxon>
        <taxon>Bacillati</taxon>
        <taxon>Bacillota</taxon>
        <taxon>Clostridia</taxon>
        <taxon>Lachnospirales</taxon>
        <taxon>Lachnospiraceae</taxon>
        <taxon>Enterocloster</taxon>
    </lineage>
</organism>
<dbReference type="InterPro" id="IPR053925">
    <property type="entry name" value="RecX_HTH_3rd"/>
</dbReference>
<dbReference type="InterPro" id="IPR053924">
    <property type="entry name" value="RecX_HTH_2nd"/>
</dbReference>
<dbReference type="GO" id="GO:0006282">
    <property type="term" value="P:regulation of DNA repair"/>
    <property type="evidence" value="ECO:0007669"/>
    <property type="project" value="UniProtKB-UniRule"/>
</dbReference>
<dbReference type="OrthoDB" id="9804967at2"/>
<evidence type="ECO:0000256" key="1">
    <source>
        <dbReference type="ARBA" id="ARBA00004496"/>
    </source>
</evidence>
<evidence type="ECO:0000313" key="9">
    <source>
        <dbReference type="EMBL" id="KMW21603.1"/>
    </source>
</evidence>
<dbReference type="HAMAP" id="MF_01114">
    <property type="entry name" value="RecX"/>
    <property type="match status" value="1"/>
</dbReference>
<dbReference type="InterPro" id="IPR053926">
    <property type="entry name" value="RecX_HTH_1st"/>
</dbReference>
<dbReference type="PANTHER" id="PTHR33602:SF1">
    <property type="entry name" value="REGULATORY PROTEIN RECX FAMILY PROTEIN"/>
    <property type="match status" value="1"/>
</dbReference>
<evidence type="ECO:0000259" key="7">
    <source>
        <dbReference type="Pfam" id="PF21981"/>
    </source>
</evidence>
<dbReference type="InterPro" id="IPR036388">
    <property type="entry name" value="WH-like_DNA-bd_sf"/>
</dbReference>
<evidence type="ECO:0000313" key="10">
    <source>
        <dbReference type="Proteomes" id="UP000037392"/>
    </source>
</evidence>
<evidence type="ECO:0000256" key="5">
    <source>
        <dbReference type="HAMAP-Rule" id="MF_01114"/>
    </source>
</evidence>
<reference evidence="9 10" key="1">
    <citation type="submission" date="2011-04" db="EMBL/GenBank/DDBJ databases">
        <title>The Genome Sequence of Clostridium citroniae WAL-19142.</title>
        <authorList>
            <consortium name="The Broad Institute Genome Sequencing Platform"/>
            <person name="Earl A."/>
            <person name="Ward D."/>
            <person name="Feldgarden M."/>
            <person name="Gevers D."/>
            <person name="Warren Y.A."/>
            <person name="Tyrrell K.L."/>
            <person name="Citron D.M."/>
            <person name="Goldstein E.J."/>
            <person name="Daigneault M."/>
            <person name="Allen-Vercoe E."/>
            <person name="Young S.K."/>
            <person name="Zeng Q."/>
            <person name="Gargeya S."/>
            <person name="Fitzgerald M."/>
            <person name="Haas B."/>
            <person name="Abouelleil A."/>
            <person name="Alvarado L."/>
            <person name="Arachchi H.M."/>
            <person name="Berlin A."/>
            <person name="Brown A."/>
            <person name="Chapman S.B."/>
            <person name="Chen Z."/>
            <person name="Dunbar C."/>
            <person name="Freedman E."/>
            <person name="Gearin G."/>
            <person name="Gellesch M."/>
            <person name="Goldberg J."/>
            <person name="Griggs A."/>
            <person name="Gujja S."/>
            <person name="Heilman E.R."/>
            <person name="Heiman D."/>
            <person name="Howarth C."/>
            <person name="Larson L."/>
            <person name="Lui A."/>
            <person name="MacDonald P.J."/>
            <person name="Mehta T."/>
            <person name="Montmayeur A."/>
            <person name="Murphy C."/>
            <person name="Neiman D."/>
            <person name="Pearson M."/>
            <person name="Priest M."/>
            <person name="Roberts A."/>
            <person name="Saif S."/>
            <person name="Shea T."/>
            <person name="Shenoy N."/>
            <person name="Sisk P."/>
            <person name="Stolte C."/>
            <person name="Sykes S."/>
            <person name="White J."/>
            <person name="Yandava C."/>
            <person name="Wortman J."/>
            <person name="Nusbaum C."/>
            <person name="Birren B."/>
        </authorList>
    </citation>
    <scope>NUCLEOTIDE SEQUENCE [LARGE SCALE GENOMIC DNA]</scope>
    <source>
        <strain evidence="9 10">WAL-19142</strain>
    </source>
</reference>
<comment type="subcellular location">
    <subcellularLocation>
        <location evidence="1 5">Cytoplasm</location>
    </subcellularLocation>
</comment>
<proteinExistence type="inferred from homology"/>
<dbReference type="Gene3D" id="1.10.10.10">
    <property type="entry name" value="Winged helix-like DNA-binding domain superfamily/Winged helix DNA-binding domain"/>
    <property type="match status" value="3"/>
</dbReference>
<dbReference type="PANTHER" id="PTHR33602">
    <property type="entry name" value="REGULATORY PROTEIN RECX FAMILY PROTEIN"/>
    <property type="match status" value="1"/>
</dbReference>
<evidence type="ECO:0000259" key="6">
    <source>
        <dbReference type="Pfam" id="PF02631"/>
    </source>
</evidence>
<comment type="similarity">
    <text evidence="2 5">Belongs to the RecX family.</text>
</comment>
<dbReference type="RefSeq" id="WP_045092740.1">
    <property type="nucleotide sequence ID" value="NZ_KQ235877.1"/>
</dbReference>
<dbReference type="InterPro" id="IPR003783">
    <property type="entry name" value="Regulatory_RecX"/>
</dbReference>
<dbReference type="Pfam" id="PF02631">
    <property type="entry name" value="RecX_HTH2"/>
    <property type="match status" value="1"/>
</dbReference>